<keyword evidence="1" id="KW-1133">Transmembrane helix</keyword>
<evidence type="ECO:0000256" key="1">
    <source>
        <dbReference type="SAM" id="Phobius"/>
    </source>
</evidence>
<reference evidence="2 3" key="1">
    <citation type="submission" date="2020-07" db="EMBL/GenBank/DDBJ databases">
        <authorList>
            <person name="Bortz R.L."/>
            <person name="Bai C."/>
            <person name="Brody A."/>
            <person name="Douse D."/>
            <person name="Feder N.M."/>
            <person name="Fischer E."/>
            <person name="Kim I."/>
            <person name="Kornbau S."/>
            <person name="Malek C.E."/>
            <person name="Menendez J.A."/>
            <person name="Moore R.J."/>
            <person name="Pinkovsky V.I."/>
            <person name="Raghavan D."/>
            <person name="Reznik A.S."/>
            <person name="Sciarra A.R."/>
            <person name="Starinsky S.F."/>
            <person name="Vaughan O."/>
            <person name="Walker S.E."/>
            <person name="Wiemann J."/>
            <person name="Butela K.A."/>
            <person name="Garlena R.A."/>
            <person name="Russell D.A."/>
            <person name="Pope W.H."/>
            <person name="Jacobs-Sera D."/>
            <person name="Hatfull G.F."/>
        </authorList>
    </citation>
    <scope>NUCLEOTIDE SEQUENCE [LARGE SCALE GENOMIC DNA]</scope>
</reference>
<dbReference type="EMBL" id="MT771343">
    <property type="protein sequence ID" value="QOC56005.1"/>
    <property type="molecule type" value="Genomic_DNA"/>
</dbReference>
<accession>A0A7L7SU28</accession>
<sequence>MSAPRTDLWPSREGVLIYRAILIAIGVGITVWVLLLAAGYAFIQWVTS</sequence>
<gene>
    <name evidence="2" type="primary">7</name>
    <name evidence="2" type="ORF">SEA_CLOWN_7</name>
</gene>
<proteinExistence type="predicted"/>
<dbReference type="RefSeq" id="YP_010110047.1">
    <property type="nucleotide sequence ID" value="NC_055867.1"/>
</dbReference>
<feature type="transmembrane region" description="Helical" evidence="1">
    <location>
        <begin position="20"/>
        <end position="43"/>
    </location>
</feature>
<keyword evidence="1" id="KW-0472">Membrane</keyword>
<keyword evidence="1" id="KW-0812">Transmembrane</keyword>
<name>A0A7L7SU28_9CAUD</name>
<dbReference type="Proteomes" id="UP000516645">
    <property type="component" value="Segment"/>
</dbReference>
<protein>
    <submittedName>
        <fullName evidence="2">Membrane protein</fullName>
    </submittedName>
</protein>
<dbReference type="GeneID" id="65128337"/>
<evidence type="ECO:0000313" key="3">
    <source>
        <dbReference type="Proteomes" id="UP000516645"/>
    </source>
</evidence>
<dbReference type="KEGG" id="vg:65128337"/>
<evidence type="ECO:0000313" key="2">
    <source>
        <dbReference type="EMBL" id="QOC56005.1"/>
    </source>
</evidence>
<keyword evidence="3" id="KW-1185">Reference proteome</keyword>
<organism evidence="2 3">
    <name type="scientific">Gordonia phage Clown</name>
    <dbReference type="NCBI Taxonomy" id="2759393"/>
    <lineage>
        <taxon>Viruses</taxon>
        <taxon>Duplodnaviria</taxon>
        <taxon>Heunggongvirae</taxon>
        <taxon>Uroviricota</taxon>
        <taxon>Caudoviricetes</taxon>
        <taxon>Stackebrandtviridae</taxon>
        <taxon>Frickvirinae</taxon>
        <taxon>Clownvirus</taxon>
        <taxon>Clownvirus clown</taxon>
    </lineage>
</organism>